<dbReference type="GO" id="GO:0003676">
    <property type="term" value="F:nucleic acid binding"/>
    <property type="evidence" value="ECO:0007669"/>
    <property type="project" value="InterPro"/>
</dbReference>
<reference evidence="4" key="1">
    <citation type="journal article" date="2012" name="PLoS ONE">
        <title>Gene sets for utilization of primary and secondary nutrition supplies in the distal gut of endangered iberian lynx.</title>
        <authorList>
            <person name="Alcaide M."/>
            <person name="Messina E."/>
            <person name="Richter M."/>
            <person name="Bargiela R."/>
            <person name="Peplies J."/>
            <person name="Huws S.A."/>
            <person name="Newbold C.J."/>
            <person name="Golyshin P.N."/>
            <person name="Simon M.A."/>
            <person name="Lopez G."/>
            <person name="Yakimov M.M."/>
            <person name="Ferrer M."/>
        </authorList>
    </citation>
    <scope>NUCLEOTIDE SEQUENCE</scope>
</reference>
<keyword evidence="4" id="KW-0540">Nuclease</keyword>
<comment type="caution">
    <text evidence="4">The sequence shown here is derived from an EMBL/GenBank/DDBJ whole genome shotgun (WGS) entry which is preliminary data.</text>
</comment>
<dbReference type="Gene3D" id="3.40.570.10">
    <property type="entry name" value="Extracellular Endonuclease, subunit A"/>
    <property type="match status" value="1"/>
</dbReference>
<feature type="region of interest" description="Disordered" evidence="1">
    <location>
        <begin position="31"/>
        <end position="70"/>
    </location>
</feature>
<dbReference type="InterPro" id="IPR044929">
    <property type="entry name" value="DNA/RNA_non-sp_Endonuclease_sf"/>
</dbReference>
<dbReference type="SMART" id="SM00892">
    <property type="entry name" value="Endonuclease_NS"/>
    <property type="match status" value="1"/>
</dbReference>
<dbReference type="InterPro" id="IPR020821">
    <property type="entry name" value="ENPP1-3/EXOG-like_nuc-like"/>
</dbReference>
<feature type="region of interest" description="Disordered" evidence="1">
    <location>
        <begin position="127"/>
        <end position="154"/>
    </location>
</feature>
<feature type="compositionally biased region" description="Pro residues" evidence="1">
    <location>
        <begin position="48"/>
        <end position="62"/>
    </location>
</feature>
<keyword evidence="4" id="KW-0378">Hydrolase</keyword>
<name>J9GNN8_9ZZZZ</name>
<dbReference type="PANTHER" id="PTHR13966">
    <property type="entry name" value="ENDONUCLEASE RELATED"/>
    <property type="match status" value="1"/>
</dbReference>
<dbReference type="GO" id="GO:0004519">
    <property type="term" value="F:endonuclease activity"/>
    <property type="evidence" value="ECO:0007669"/>
    <property type="project" value="UniProtKB-KW"/>
</dbReference>
<accession>J9GNN8</accession>
<dbReference type="Pfam" id="PF01223">
    <property type="entry name" value="Endonuclease_NS"/>
    <property type="match status" value="1"/>
</dbReference>
<evidence type="ECO:0000259" key="2">
    <source>
        <dbReference type="SMART" id="SM00477"/>
    </source>
</evidence>
<feature type="domain" description="ENPP1-3/EXOG-like endonuclease/phosphodiesterase" evidence="2">
    <location>
        <begin position="101"/>
        <end position="303"/>
    </location>
</feature>
<dbReference type="InterPro" id="IPR001604">
    <property type="entry name" value="Endo_G_ENPP1-like_dom"/>
</dbReference>
<sequence length="319" mass="36738">MIRNLFKFVILFTAFSWAVSCSEQEFYEWNEPVEDEEINSSTPDKPKPNPNPEPEPQPQPQPDPEKPSSYAGRIEMPELLTGENYPFVTHTTKENGKDLISYSYQYDCEKHHTRWVAFTFSTATPDKKIGRKGSFKEDPQLPTAHQLDKDSYKNSGYSRGHLVASSDRQYSVEANKQTFYMSNMSPQIQNGFNGGIWQNLEKKVQSWGYGIKNNLDTLYVVKGGTINDDQIVKYLHDGGKRIAVPKYYFMALLWLKNGQYKAIGFWLEHKAYSDSNSYPKYTASIDELEEKTGFNFFANLPNEIETAVEKNYDKSDWGL</sequence>
<dbReference type="PANTHER" id="PTHR13966:SF5">
    <property type="entry name" value="ENDONUCLEASE G, MITOCHONDRIAL"/>
    <property type="match status" value="1"/>
</dbReference>
<dbReference type="EMBL" id="AMCI01000330">
    <property type="protein sequence ID" value="EJX09737.1"/>
    <property type="molecule type" value="Genomic_DNA"/>
</dbReference>
<evidence type="ECO:0000259" key="3">
    <source>
        <dbReference type="SMART" id="SM00892"/>
    </source>
</evidence>
<dbReference type="InterPro" id="IPR040255">
    <property type="entry name" value="Non-specific_endonuclease"/>
</dbReference>
<dbReference type="SMART" id="SM00477">
    <property type="entry name" value="NUC"/>
    <property type="match status" value="1"/>
</dbReference>
<dbReference type="GO" id="GO:0046872">
    <property type="term" value="F:metal ion binding"/>
    <property type="evidence" value="ECO:0007669"/>
    <property type="project" value="InterPro"/>
</dbReference>
<organism evidence="4">
    <name type="scientific">gut metagenome</name>
    <dbReference type="NCBI Taxonomy" id="749906"/>
    <lineage>
        <taxon>unclassified sequences</taxon>
        <taxon>metagenomes</taxon>
        <taxon>organismal metagenomes</taxon>
    </lineage>
</organism>
<dbReference type="EC" id="3.-.-.-" evidence="4"/>
<proteinExistence type="predicted"/>
<gene>
    <name evidence="4" type="ORF">EVA_02184</name>
</gene>
<feature type="domain" description="DNA/RNA non-specific endonuclease/pyrophosphatase/phosphodiesterase" evidence="3">
    <location>
        <begin position="98"/>
        <end position="303"/>
    </location>
</feature>
<keyword evidence="4" id="KW-0255">Endonuclease</keyword>
<dbReference type="SUPFAM" id="SSF54060">
    <property type="entry name" value="His-Me finger endonucleases"/>
    <property type="match status" value="1"/>
</dbReference>
<dbReference type="InterPro" id="IPR044925">
    <property type="entry name" value="His-Me_finger_sf"/>
</dbReference>
<dbReference type="PROSITE" id="PS51257">
    <property type="entry name" value="PROKAR_LIPOPROTEIN"/>
    <property type="match status" value="1"/>
</dbReference>
<evidence type="ECO:0000256" key="1">
    <source>
        <dbReference type="SAM" id="MobiDB-lite"/>
    </source>
</evidence>
<evidence type="ECO:0000313" key="4">
    <source>
        <dbReference type="EMBL" id="EJX09737.1"/>
    </source>
</evidence>
<dbReference type="GO" id="GO:0016787">
    <property type="term" value="F:hydrolase activity"/>
    <property type="evidence" value="ECO:0007669"/>
    <property type="project" value="UniProtKB-KW"/>
</dbReference>
<protein>
    <submittedName>
        <fullName evidence="4">DNA/RNA non-specific endonuclease</fullName>
        <ecNumber evidence="4">3.-.-.-</ecNumber>
    </submittedName>
</protein>
<dbReference type="AlphaFoldDB" id="J9GNN8"/>